<proteinExistence type="predicted"/>
<dbReference type="AlphaFoldDB" id="A0A0E9U4U0"/>
<protein>
    <submittedName>
        <fullName evidence="1">Uncharacterized protein</fullName>
    </submittedName>
</protein>
<evidence type="ECO:0000313" key="1">
    <source>
        <dbReference type="EMBL" id="JAH60924.1"/>
    </source>
</evidence>
<organism evidence="1">
    <name type="scientific">Anguilla anguilla</name>
    <name type="common">European freshwater eel</name>
    <name type="synonym">Muraena anguilla</name>
    <dbReference type="NCBI Taxonomy" id="7936"/>
    <lineage>
        <taxon>Eukaryota</taxon>
        <taxon>Metazoa</taxon>
        <taxon>Chordata</taxon>
        <taxon>Craniata</taxon>
        <taxon>Vertebrata</taxon>
        <taxon>Euteleostomi</taxon>
        <taxon>Actinopterygii</taxon>
        <taxon>Neopterygii</taxon>
        <taxon>Teleostei</taxon>
        <taxon>Anguilliformes</taxon>
        <taxon>Anguillidae</taxon>
        <taxon>Anguilla</taxon>
    </lineage>
</organism>
<name>A0A0E9U4U0_ANGAN</name>
<accession>A0A0E9U4U0</accession>
<reference evidence="1" key="1">
    <citation type="submission" date="2014-11" db="EMBL/GenBank/DDBJ databases">
        <authorList>
            <person name="Amaro Gonzalez C."/>
        </authorList>
    </citation>
    <scope>NUCLEOTIDE SEQUENCE</scope>
</reference>
<reference evidence="1" key="2">
    <citation type="journal article" date="2015" name="Fish Shellfish Immunol.">
        <title>Early steps in the European eel (Anguilla anguilla)-Vibrio vulnificus interaction in the gills: Role of the RtxA13 toxin.</title>
        <authorList>
            <person name="Callol A."/>
            <person name="Pajuelo D."/>
            <person name="Ebbesson L."/>
            <person name="Teles M."/>
            <person name="MacKenzie S."/>
            <person name="Amaro C."/>
        </authorList>
    </citation>
    <scope>NUCLEOTIDE SEQUENCE</scope>
</reference>
<dbReference type="EMBL" id="GBXM01047653">
    <property type="protein sequence ID" value="JAH60924.1"/>
    <property type="molecule type" value="Transcribed_RNA"/>
</dbReference>
<sequence>MATAATCPSNLRNIHSALGKVRWLGGICVWWPCLHKHFIIVTD</sequence>